<dbReference type="InterPro" id="IPR029063">
    <property type="entry name" value="SAM-dependent_MTases_sf"/>
</dbReference>
<comment type="caution">
    <text evidence="2">The sequence shown here is derived from an EMBL/GenBank/DDBJ whole genome shotgun (WGS) entry which is preliminary data.</text>
</comment>
<dbReference type="GO" id="GO:0032259">
    <property type="term" value="P:methylation"/>
    <property type="evidence" value="ECO:0007669"/>
    <property type="project" value="UniProtKB-KW"/>
</dbReference>
<dbReference type="PANTHER" id="PTHR43591">
    <property type="entry name" value="METHYLTRANSFERASE"/>
    <property type="match status" value="1"/>
</dbReference>
<dbReference type="GO" id="GO:0008168">
    <property type="term" value="F:methyltransferase activity"/>
    <property type="evidence" value="ECO:0007669"/>
    <property type="project" value="UniProtKB-KW"/>
</dbReference>
<dbReference type="Proteomes" id="UP001168524">
    <property type="component" value="Unassembled WGS sequence"/>
</dbReference>
<dbReference type="RefSeq" id="WP_267980112.1">
    <property type="nucleotide sequence ID" value="NZ_JAPQKF010000002.1"/>
</dbReference>
<accession>A0ABT7WMF0</accession>
<dbReference type="Pfam" id="PF08241">
    <property type="entry name" value="Methyltransf_11"/>
    <property type="match status" value="1"/>
</dbReference>
<evidence type="ECO:0000259" key="1">
    <source>
        <dbReference type="Pfam" id="PF08241"/>
    </source>
</evidence>
<reference evidence="2" key="1">
    <citation type="submission" date="2023-06" db="EMBL/GenBank/DDBJ databases">
        <title>Two novel species of Acinetobacter isolated from motorbike repairing workshop in Vietnam.</title>
        <authorList>
            <person name="Le N.T.T."/>
        </authorList>
    </citation>
    <scope>NUCLEOTIDE SEQUENCE</scope>
    <source>
        <strain evidence="2">VNH17</strain>
    </source>
</reference>
<keyword evidence="2" id="KW-0808">Transferase</keyword>
<proteinExistence type="predicted"/>
<gene>
    <name evidence="2" type="ORF">QTA56_06315</name>
</gene>
<name>A0ABT7WMF0_9GAMM</name>
<keyword evidence="2" id="KW-0489">Methyltransferase</keyword>
<evidence type="ECO:0000313" key="3">
    <source>
        <dbReference type="Proteomes" id="UP001168524"/>
    </source>
</evidence>
<dbReference type="CDD" id="cd02440">
    <property type="entry name" value="AdoMet_MTases"/>
    <property type="match status" value="1"/>
</dbReference>
<evidence type="ECO:0000313" key="2">
    <source>
        <dbReference type="EMBL" id="MDN0013855.1"/>
    </source>
</evidence>
<protein>
    <submittedName>
        <fullName evidence="2">Methyltransferase domain-containing protein</fullName>
    </submittedName>
</protein>
<dbReference type="InterPro" id="IPR013216">
    <property type="entry name" value="Methyltransf_11"/>
</dbReference>
<dbReference type="EMBL" id="JAUDZE010000002">
    <property type="protein sequence ID" value="MDN0013855.1"/>
    <property type="molecule type" value="Genomic_DNA"/>
</dbReference>
<dbReference type="Gene3D" id="3.40.50.150">
    <property type="entry name" value="Vaccinia Virus protein VP39"/>
    <property type="match status" value="1"/>
</dbReference>
<sequence length="252" mass="29009">MTTQHQVNQQQYQDKSQAYLNSAVHAQGIEFQKMRKLIQAHQFKRMLDLGCGGGHVTYQIAPCVDEVVAYDLTPSMVELVAQQSRERGFHNVIGQQGAAESLSFADQSFDCVITRYSAHHWQNVMQAMSEIYRVLAKNGKLVIVDILGNANPVMDTFFQTIETIRDPSHVRNYSLQEWMHFAEYAGFKVETVEKQSLDLEFQSWTQRMQTPEHAVETIRYLQRKASDQTQQYYQIQADGSFSSEVLWMVLAK</sequence>
<keyword evidence="3" id="KW-1185">Reference proteome</keyword>
<dbReference type="SUPFAM" id="SSF53335">
    <property type="entry name" value="S-adenosyl-L-methionine-dependent methyltransferases"/>
    <property type="match status" value="1"/>
</dbReference>
<dbReference type="PANTHER" id="PTHR43591:SF24">
    <property type="entry name" value="2-METHOXY-6-POLYPRENYL-1,4-BENZOQUINOL METHYLASE, MITOCHONDRIAL"/>
    <property type="match status" value="1"/>
</dbReference>
<feature type="domain" description="Methyltransferase type 11" evidence="1">
    <location>
        <begin position="47"/>
        <end position="143"/>
    </location>
</feature>
<organism evidence="2 3">
    <name type="scientific">Acinetobacter thutiue</name>
    <dbReference type="NCBI Taxonomy" id="2998078"/>
    <lineage>
        <taxon>Bacteria</taxon>
        <taxon>Pseudomonadati</taxon>
        <taxon>Pseudomonadota</taxon>
        <taxon>Gammaproteobacteria</taxon>
        <taxon>Moraxellales</taxon>
        <taxon>Moraxellaceae</taxon>
        <taxon>Acinetobacter</taxon>
    </lineage>
</organism>